<dbReference type="EMBL" id="JAALFG010000001">
    <property type="protein sequence ID" value="NGP16461.1"/>
    <property type="molecule type" value="Genomic_DNA"/>
</dbReference>
<name>A0A6M1SU27_9HYPH</name>
<reference evidence="4 5" key="2">
    <citation type="submission" date="2020-03" db="EMBL/GenBank/DDBJ databases">
        <title>Devosia chinhatensis sp. nov., isolated from a hexachlorocyclohexane (HCH) dump site in India.</title>
        <authorList>
            <person name="Kumar M."/>
            <person name="Lal R."/>
        </authorList>
    </citation>
    <scope>NUCLEOTIDE SEQUENCE [LARGE SCALE GENOMIC DNA]</scope>
    <source>
        <strain evidence="4 5">H239</strain>
    </source>
</reference>
<evidence type="ECO:0000256" key="2">
    <source>
        <dbReference type="SAM" id="SignalP"/>
    </source>
</evidence>
<feature type="region of interest" description="Disordered" evidence="1">
    <location>
        <begin position="106"/>
        <end position="163"/>
    </location>
</feature>
<keyword evidence="2" id="KW-0732">Signal</keyword>
<protein>
    <submittedName>
        <fullName evidence="4">SH3 domain-containing protein</fullName>
    </submittedName>
</protein>
<feature type="compositionally biased region" description="Low complexity" evidence="1">
    <location>
        <begin position="132"/>
        <end position="147"/>
    </location>
</feature>
<organism evidence="4 5">
    <name type="scientific">Devosia aurantiaca</name>
    <dbReference type="NCBI Taxonomy" id="2714858"/>
    <lineage>
        <taxon>Bacteria</taxon>
        <taxon>Pseudomonadati</taxon>
        <taxon>Pseudomonadota</taxon>
        <taxon>Alphaproteobacteria</taxon>
        <taxon>Hyphomicrobiales</taxon>
        <taxon>Devosiaceae</taxon>
        <taxon>Devosia</taxon>
    </lineage>
</organism>
<feature type="compositionally biased region" description="Basic and acidic residues" evidence="1">
    <location>
        <begin position="148"/>
        <end position="163"/>
    </location>
</feature>
<evidence type="ECO:0000313" key="5">
    <source>
        <dbReference type="Proteomes" id="UP000474802"/>
    </source>
</evidence>
<dbReference type="RefSeq" id="WP_164532719.1">
    <property type="nucleotide sequence ID" value="NZ_JAALFG010000001.1"/>
</dbReference>
<evidence type="ECO:0000313" key="4">
    <source>
        <dbReference type="EMBL" id="NGP16461.1"/>
    </source>
</evidence>
<dbReference type="InterPro" id="IPR003646">
    <property type="entry name" value="SH3-like_bac-type"/>
</dbReference>
<feature type="domain" description="SH3b" evidence="3">
    <location>
        <begin position="24"/>
        <end position="87"/>
    </location>
</feature>
<dbReference type="Gene3D" id="2.30.30.40">
    <property type="entry name" value="SH3 Domains"/>
    <property type="match status" value="1"/>
</dbReference>
<sequence length="163" mass="17718">MQIKKNVMKAVVAGAVMLASAGAAFAAQATATTHVNVRSGPGGGYGVVDSLRRGDRVEVQECQAGWCYVQKRGPDGWVSSQYLQLRGNGGYGNNYGGGYNGRPNYSFEFNFGNAPAPRPQPQPPRPPRPDHGGWNNNGGHNNGGWNNDWDRDDRSDEWPRGWN</sequence>
<dbReference type="PROSITE" id="PS51781">
    <property type="entry name" value="SH3B"/>
    <property type="match status" value="1"/>
</dbReference>
<evidence type="ECO:0000256" key="1">
    <source>
        <dbReference type="SAM" id="MobiDB-lite"/>
    </source>
</evidence>
<comment type="caution">
    <text evidence="4">The sequence shown here is derived from an EMBL/GenBank/DDBJ whole genome shotgun (WGS) entry which is preliminary data.</text>
</comment>
<keyword evidence="5" id="KW-1185">Reference proteome</keyword>
<evidence type="ECO:0000259" key="3">
    <source>
        <dbReference type="PROSITE" id="PS51781"/>
    </source>
</evidence>
<feature type="compositionally biased region" description="Pro residues" evidence="1">
    <location>
        <begin position="116"/>
        <end position="126"/>
    </location>
</feature>
<proteinExistence type="predicted"/>
<dbReference type="SUPFAM" id="SSF50044">
    <property type="entry name" value="SH3-domain"/>
    <property type="match status" value="1"/>
</dbReference>
<gene>
    <name evidence="4" type="ORF">G5575_01060</name>
</gene>
<feature type="signal peptide" evidence="2">
    <location>
        <begin position="1"/>
        <end position="26"/>
    </location>
</feature>
<dbReference type="InterPro" id="IPR036028">
    <property type="entry name" value="SH3-like_dom_sf"/>
</dbReference>
<dbReference type="AlphaFoldDB" id="A0A6M1SU27"/>
<reference evidence="4 5" key="1">
    <citation type="submission" date="2020-02" db="EMBL/GenBank/DDBJ databases">
        <authorList>
            <person name="Khan S.A."/>
            <person name="Jeon C.O."/>
            <person name="Chun B.H."/>
        </authorList>
    </citation>
    <scope>NUCLEOTIDE SEQUENCE [LARGE SCALE GENOMIC DNA]</scope>
    <source>
        <strain evidence="4 5">H239</strain>
    </source>
</reference>
<accession>A0A6M1SU27</accession>
<dbReference type="Proteomes" id="UP000474802">
    <property type="component" value="Unassembled WGS sequence"/>
</dbReference>
<feature type="chain" id="PRO_5026775020" evidence="2">
    <location>
        <begin position="27"/>
        <end position="163"/>
    </location>
</feature>
<dbReference type="Pfam" id="PF08239">
    <property type="entry name" value="SH3_3"/>
    <property type="match status" value="1"/>
</dbReference>